<dbReference type="Pfam" id="PF23240">
    <property type="entry name" value="HAT_PRP39_N"/>
    <property type="match status" value="1"/>
</dbReference>
<feature type="repeat" description="TPR" evidence="1">
    <location>
        <begin position="113"/>
        <end position="146"/>
    </location>
</feature>
<dbReference type="Gene3D" id="1.25.40.10">
    <property type="entry name" value="Tetratricopeptide repeat domain"/>
    <property type="match status" value="1"/>
</dbReference>
<evidence type="ECO:0000256" key="1">
    <source>
        <dbReference type="PROSITE-ProRule" id="PRU00339"/>
    </source>
</evidence>
<dbReference type="InterPro" id="IPR019734">
    <property type="entry name" value="TPR_rpt"/>
</dbReference>
<sequence>MKMLKTRRQWILSGAVLLLILAVVYGAWSASGHNNKYKGLALNSEVALDDGMRNLIESQIKVSQAALEAQLKSGQKVDLNLYTSIAWDATMLGDLVLARETYEAYFEKNTLNYTAWNNYANVLKDMGDFDRAESAYKEAYTLYGNEAYYRDYIEFIDNHSVDGNRDEEIKQVLEDAVSEIGQTPYFMIKLASLYEKRGDCEQMNAHYNVAKTLLPDNKELPEEIATANKNCAEVN</sequence>
<protein>
    <submittedName>
        <fullName evidence="2">Uncharacterized protein</fullName>
    </submittedName>
</protein>
<dbReference type="SUPFAM" id="SSF48452">
    <property type="entry name" value="TPR-like"/>
    <property type="match status" value="1"/>
</dbReference>
<reference evidence="3" key="1">
    <citation type="submission" date="2017-09" db="EMBL/GenBank/DDBJ databases">
        <title>Depth-based differentiation of microbial function through sediment-hosted aquifers and enrichment of novel symbionts in the deep terrestrial subsurface.</title>
        <authorList>
            <person name="Probst A.J."/>
            <person name="Ladd B."/>
            <person name="Jarett J.K."/>
            <person name="Geller-Mcgrath D.E."/>
            <person name="Sieber C.M.K."/>
            <person name="Emerson J.B."/>
            <person name="Anantharaman K."/>
            <person name="Thomas B.C."/>
            <person name="Malmstrom R."/>
            <person name="Stieglmeier M."/>
            <person name="Klingl A."/>
            <person name="Woyke T."/>
            <person name="Ryan C.M."/>
            <person name="Banfield J.F."/>
        </authorList>
    </citation>
    <scope>NUCLEOTIDE SEQUENCE [LARGE SCALE GENOMIC DNA]</scope>
</reference>
<dbReference type="InterPro" id="IPR011990">
    <property type="entry name" value="TPR-like_helical_dom_sf"/>
</dbReference>
<keyword evidence="1" id="KW-0802">TPR repeat</keyword>
<dbReference type="EMBL" id="PFWT01000026">
    <property type="protein sequence ID" value="PJA45730.1"/>
    <property type="molecule type" value="Genomic_DNA"/>
</dbReference>
<dbReference type="PROSITE" id="PS50005">
    <property type="entry name" value="TPR"/>
    <property type="match status" value="1"/>
</dbReference>
<dbReference type="Proteomes" id="UP000231263">
    <property type="component" value="Unassembled WGS sequence"/>
</dbReference>
<evidence type="ECO:0000313" key="2">
    <source>
        <dbReference type="EMBL" id="PJA45730.1"/>
    </source>
</evidence>
<accession>A0A2M7XCX2</accession>
<gene>
    <name evidence="2" type="ORF">CO173_04740</name>
</gene>
<dbReference type="AlphaFoldDB" id="A0A2M7XCX2"/>
<proteinExistence type="predicted"/>
<organism evidence="2 3">
    <name type="scientific">Candidatus Uhrbacteria bacterium CG_4_9_14_3_um_filter_41_35</name>
    <dbReference type="NCBI Taxonomy" id="1975034"/>
    <lineage>
        <taxon>Bacteria</taxon>
        <taxon>Candidatus Uhriibacteriota</taxon>
    </lineage>
</organism>
<comment type="caution">
    <text evidence="2">The sequence shown here is derived from an EMBL/GenBank/DDBJ whole genome shotgun (WGS) entry which is preliminary data.</text>
</comment>
<name>A0A2M7XCX2_9BACT</name>
<evidence type="ECO:0000313" key="3">
    <source>
        <dbReference type="Proteomes" id="UP000231263"/>
    </source>
</evidence>